<comment type="caution">
    <text evidence="2">The sequence shown here is derived from an EMBL/GenBank/DDBJ whole genome shotgun (WGS) entry which is preliminary data.</text>
</comment>
<evidence type="ECO:0000313" key="2">
    <source>
        <dbReference type="EMBL" id="MFD2681443.1"/>
    </source>
</evidence>
<keyword evidence="1" id="KW-0812">Transmembrane</keyword>
<accession>A0ABW5RRX6</accession>
<name>A0ABW5RRX6_9BACI</name>
<protein>
    <submittedName>
        <fullName evidence="2">PilN domain-containing protein</fullName>
    </submittedName>
</protein>
<gene>
    <name evidence="2" type="ORF">ACFSUL_11870</name>
</gene>
<evidence type="ECO:0000313" key="3">
    <source>
        <dbReference type="Proteomes" id="UP001597506"/>
    </source>
</evidence>
<dbReference type="EMBL" id="JBHUMF010000030">
    <property type="protein sequence ID" value="MFD2681443.1"/>
    <property type="molecule type" value="Genomic_DNA"/>
</dbReference>
<reference evidence="3" key="1">
    <citation type="journal article" date="2019" name="Int. J. Syst. Evol. Microbiol.">
        <title>The Global Catalogue of Microorganisms (GCM) 10K type strain sequencing project: providing services to taxonomists for standard genome sequencing and annotation.</title>
        <authorList>
            <consortium name="The Broad Institute Genomics Platform"/>
            <consortium name="The Broad Institute Genome Sequencing Center for Infectious Disease"/>
            <person name="Wu L."/>
            <person name="Ma J."/>
        </authorList>
    </citation>
    <scope>NUCLEOTIDE SEQUENCE [LARGE SCALE GENOMIC DNA]</scope>
    <source>
        <strain evidence="3">KCTC 3913</strain>
    </source>
</reference>
<keyword evidence="3" id="KW-1185">Reference proteome</keyword>
<keyword evidence="1" id="KW-1133">Transmembrane helix</keyword>
<proteinExistence type="predicted"/>
<dbReference type="RefSeq" id="WP_377935662.1">
    <property type="nucleotide sequence ID" value="NZ_JBHUMF010000030.1"/>
</dbReference>
<evidence type="ECO:0000256" key="1">
    <source>
        <dbReference type="SAM" id="Phobius"/>
    </source>
</evidence>
<organism evidence="2 3">
    <name type="scientific">Bacillus seohaeanensis</name>
    <dbReference type="NCBI Taxonomy" id="284580"/>
    <lineage>
        <taxon>Bacteria</taxon>
        <taxon>Bacillati</taxon>
        <taxon>Bacillota</taxon>
        <taxon>Bacilli</taxon>
        <taxon>Bacillales</taxon>
        <taxon>Bacillaceae</taxon>
        <taxon>Bacillus</taxon>
    </lineage>
</organism>
<dbReference type="Proteomes" id="UP001597506">
    <property type="component" value="Unassembled WGS sequence"/>
</dbReference>
<keyword evidence="1" id="KW-0472">Membrane</keyword>
<feature type="transmembrane region" description="Helical" evidence="1">
    <location>
        <begin position="17"/>
        <end position="39"/>
    </location>
</feature>
<sequence length="209" mass="23743">MLVDINLLPQKETRKKALLYSIVVIIALLLFALGILFFLRYSLHSDVENLSSQLQKKQELRVVLEGNLTGYDVSNAGEQLKAAVRWAEKYPIETVPVLDHLIDLLPERGFFEEFNYGEDGVITLNIQFDSSREAAYYLDRLETSNWITDAKIVKLETVTINDTENDTITNDHSLPRYVGQFEIMLNKNLIKTELETGGTEASGEGRESE</sequence>